<dbReference type="OrthoDB" id="407973at2759"/>
<protein>
    <submittedName>
        <fullName evidence="8">Putative Prolyl 4-hydroxylase subunit alpha</fullName>
    </submittedName>
</protein>
<evidence type="ECO:0000313" key="8">
    <source>
        <dbReference type="EMBL" id="OTN67918.1"/>
    </source>
</evidence>
<feature type="compositionally biased region" description="Low complexity" evidence="6">
    <location>
        <begin position="378"/>
        <end position="406"/>
    </location>
</feature>
<dbReference type="GO" id="GO:0031418">
    <property type="term" value="F:L-ascorbic acid binding"/>
    <property type="evidence" value="ECO:0007669"/>
    <property type="project" value="InterPro"/>
</dbReference>
<dbReference type="SMART" id="SM00702">
    <property type="entry name" value="P4Hc"/>
    <property type="match status" value="1"/>
</dbReference>
<dbReference type="eggNOG" id="KOG1591">
    <property type="taxonomic scope" value="Eukaryota"/>
</dbReference>
<dbReference type="OMA" id="YCVNRIN"/>
<proteinExistence type="predicted"/>
<name>A0A1Y3DXM3_PLAKN</name>
<feature type="region of interest" description="Disordered" evidence="6">
    <location>
        <begin position="1"/>
        <end position="23"/>
    </location>
</feature>
<evidence type="ECO:0000256" key="3">
    <source>
        <dbReference type="ARBA" id="ARBA00022964"/>
    </source>
</evidence>
<dbReference type="GO" id="GO:0005506">
    <property type="term" value="F:iron ion binding"/>
    <property type="evidence" value="ECO:0007669"/>
    <property type="project" value="InterPro"/>
</dbReference>
<gene>
    <name evidence="8" type="ORF">PKNOH_S04341200</name>
</gene>
<evidence type="ECO:0000259" key="7">
    <source>
        <dbReference type="SMART" id="SM00702"/>
    </source>
</evidence>
<evidence type="ECO:0000256" key="5">
    <source>
        <dbReference type="ARBA" id="ARBA00023004"/>
    </source>
</evidence>
<dbReference type="Gene3D" id="2.60.120.620">
    <property type="entry name" value="q2cbj1_9rhob like domain"/>
    <property type="match status" value="1"/>
</dbReference>
<dbReference type="GO" id="GO:0004656">
    <property type="term" value="F:procollagen-proline 4-dioxygenase activity"/>
    <property type="evidence" value="ECO:0007669"/>
    <property type="project" value="TreeGrafter"/>
</dbReference>
<dbReference type="PANTHER" id="PTHR10869:SF246">
    <property type="entry name" value="TRANSMEMBRANE PROLYL 4-HYDROXYLASE"/>
    <property type="match status" value="1"/>
</dbReference>
<dbReference type="AlphaFoldDB" id="A0A1Y3DXM3"/>
<evidence type="ECO:0000256" key="1">
    <source>
        <dbReference type="ARBA" id="ARBA00001961"/>
    </source>
</evidence>
<keyword evidence="5" id="KW-0408">Iron</keyword>
<dbReference type="GO" id="GO:0005783">
    <property type="term" value="C:endoplasmic reticulum"/>
    <property type="evidence" value="ECO:0007669"/>
    <property type="project" value="TreeGrafter"/>
</dbReference>
<reference evidence="8 9" key="1">
    <citation type="submission" date="2017-05" db="EMBL/GenBank/DDBJ databases">
        <title>PacBio assembly of a Plasmodium knowlesi genome sequence with Hi-C correction and manual annotation of the SICAvar gene family.</title>
        <authorList>
            <person name="Lapp S.A."/>
            <person name="Geraldo J.A."/>
            <person name="Chien J.-T."/>
            <person name="Ay F."/>
            <person name="Pakala S.B."/>
            <person name="Batugedara G."/>
            <person name="Humphrey J.C."/>
            <person name="Debarry J.D."/>
            <person name="Le Roch K.G."/>
            <person name="Galinski M.R."/>
            <person name="Kissinger J.C."/>
        </authorList>
    </citation>
    <scope>NUCLEOTIDE SEQUENCE [LARGE SCALE GENOMIC DNA]</scope>
    <source>
        <strain evidence="9">Malayan Strain Pk1 (A+)</strain>
    </source>
</reference>
<dbReference type="VEuPathDB" id="PlasmoDB:PKNOH_S04341200"/>
<organism evidence="8 9">
    <name type="scientific">Plasmodium knowlesi</name>
    <dbReference type="NCBI Taxonomy" id="5850"/>
    <lineage>
        <taxon>Eukaryota</taxon>
        <taxon>Sar</taxon>
        <taxon>Alveolata</taxon>
        <taxon>Apicomplexa</taxon>
        <taxon>Aconoidasida</taxon>
        <taxon>Haemosporida</taxon>
        <taxon>Plasmodiidae</taxon>
        <taxon>Plasmodium</taxon>
        <taxon>Plasmodium (Plasmodium)</taxon>
    </lineage>
</organism>
<feature type="compositionally biased region" description="Polar residues" evidence="6">
    <location>
        <begin position="340"/>
        <end position="373"/>
    </location>
</feature>
<dbReference type="PANTHER" id="PTHR10869">
    <property type="entry name" value="PROLYL 4-HYDROXYLASE ALPHA SUBUNIT"/>
    <property type="match status" value="1"/>
</dbReference>
<sequence>MDATVSGKNPEGTQSNHHDKDAKKCVNKYSKKCAEQRDEKHDAVKESATTTLEEKKDLKYQKNQFGIRLYDNDLKYSDDIQTIIKKVINEKNIHFFKKYSSFLLYLSNEVEYIDIDDRSKLHKKEANDENTKVFFKIQLTPHNMSIIYNILDRKMIEKILSLCENKYKKSKTSIGYATDKQENYKITNSSNRTSSTVFLYTIRDRSMIEQNQVDSESSIVYTKDESIMDLENTICNLVKIPLCYLEPLAIVKYEKNNYFNVHHDGTFRRATLLIYLNDVDQDGETIFPHYNLSIKPIQGSGIFWYNNIPVEDDYAITYCVNRINEVNEKERLKTFQNLEPNVNSSTSSLTQPTATVQSSPTEDNHSANFSSSKCIPPNSTTTNMNSTNLNTTNVNTTNVNTTNVNTTNLNTTNLNTTNLSTNGDDLSSTYKNPINKTVDLINFLKDKSNLEKFSIDIINDELGNMYIADMTMLHKANKVSDEYKYVINCFFNINIVRNV</sequence>
<keyword evidence="3" id="KW-0223">Dioxygenase</keyword>
<feature type="domain" description="Prolyl 4-hydroxylase alpha subunit" evidence="7">
    <location>
        <begin position="142"/>
        <end position="330"/>
    </location>
</feature>
<comment type="cofactor">
    <cofactor evidence="1">
        <name>L-ascorbate</name>
        <dbReference type="ChEBI" id="CHEBI:38290"/>
    </cofactor>
</comment>
<keyword evidence="4" id="KW-0560">Oxidoreductase</keyword>
<evidence type="ECO:0000256" key="2">
    <source>
        <dbReference type="ARBA" id="ARBA00022723"/>
    </source>
</evidence>
<comment type="caution">
    <text evidence="8">The sequence shown here is derived from an EMBL/GenBank/DDBJ whole genome shotgun (WGS) entry which is preliminary data.</text>
</comment>
<dbReference type="VEuPathDB" id="PlasmoDB:PKNH_1323600"/>
<accession>A0A1Y3DXM3</accession>
<evidence type="ECO:0000313" key="9">
    <source>
        <dbReference type="Proteomes" id="UP000195012"/>
    </source>
</evidence>
<evidence type="ECO:0000256" key="6">
    <source>
        <dbReference type="SAM" id="MobiDB-lite"/>
    </source>
</evidence>
<feature type="region of interest" description="Disordered" evidence="6">
    <location>
        <begin position="340"/>
        <end position="406"/>
    </location>
</feature>
<dbReference type="VEuPathDB" id="PlasmoDB:PKA1H_130028500"/>
<dbReference type="EMBL" id="NETL01000018">
    <property type="protein sequence ID" value="OTN67918.1"/>
    <property type="molecule type" value="Genomic_DNA"/>
</dbReference>
<evidence type="ECO:0000256" key="4">
    <source>
        <dbReference type="ARBA" id="ARBA00023002"/>
    </source>
</evidence>
<dbReference type="Proteomes" id="UP000195012">
    <property type="component" value="Unassembled WGS sequence"/>
</dbReference>
<dbReference type="InterPro" id="IPR006620">
    <property type="entry name" value="Pro_4_hyd_alph"/>
</dbReference>
<keyword evidence="2" id="KW-0479">Metal-binding</keyword>
<dbReference type="InterPro" id="IPR045054">
    <property type="entry name" value="P4HA-like"/>
</dbReference>